<dbReference type="InterPro" id="IPR017896">
    <property type="entry name" value="4Fe4S_Fe-S-bd"/>
</dbReference>
<keyword evidence="14" id="KW-0830">Ubiquinone</keyword>
<feature type="transmembrane region" description="Helical" evidence="16">
    <location>
        <begin position="56"/>
        <end position="73"/>
    </location>
</feature>
<evidence type="ECO:0000256" key="9">
    <source>
        <dbReference type="ARBA" id="ARBA00022967"/>
    </source>
</evidence>
<dbReference type="AlphaFoldDB" id="A0A1X7DDE9"/>
<dbReference type="InterPro" id="IPR010226">
    <property type="entry name" value="NADH_quinone_OxRdtase_chainI"/>
</dbReference>
<feature type="transmembrane region" description="Helical" evidence="16">
    <location>
        <begin position="6"/>
        <end position="35"/>
    </location>
</feature>
<dbReference type="Pfam" id="PF02322">
    <property type="entry name" value="Cyt_bd_oxida_II"/>
    <property type="match status" value="1"/>
</dbReference>
<feature type="region of interest" description="Disordered" evidence="15">
    <location>
        <begin position="494"/>
        <end position="514"/>
    </location>
</feature>
<feature type="binding site" evidence="14">
    <location>
        <position position="405"/>
    </location>
    <ligand>
        <name>[4Fe-4S] cluster</name>
        <dbReference type="ChEBI" id="CHEBI:49883"/>
        <label>2</label>
    </ligand>
</feature>
<keyword evidence="5 14" id="KW-0004">4Fe-4S</keyword>
<comment type="subunit">
    <text evidence="14">NDH-1 is composed of 14 different subunits. Subunits NuoA, H, J, K, L, M, N constitute the membrane sector of the complex.</text>
</comment>
<dbReference type="PROSITE" id="PS00198">
    <property type="entry name" value="4FE4S_FER_1"/>
    <property type="match status" value="2"/>
</dbReference>
<feature type="binding site" evidence="14">
    <location>
        <position position="444"/>
    </location>
    <ligand>
        <name>[4Fe-4S] cluster</name>
        <dbReference type="ChEBI" id="CHEBI:49883"/>
        <label>1</label>
    </ligand>
</feature>
<feature type="transmembrane region" description="Helical" evidence="16">
    <location>
        <begin position="109"/>
        <end position="133"/>
    </location>
</feature>
<evidence type="ECO:0000256" key="5">
    <source>
        <dbReference type="ARBA" id="ARBA00022485"/>
    </source>
</evidence>
<dbReference type="Pfam" id="PF12838">
    <property type="entry name" value="Fer4_7"/>
    <property type="match status" value="1"/>
</dbReference>
<dbReference type="GO" id="GO:0009060">
    <property type="term" value="P:aerobic respiration"/>
    <property type="evidence" value="ECO:0007669"/>
    <property type="project" value="TreeGrafter"/>
</dbReference>
<feature type="transmembrane region" description="Helical" evidence="16">
    <location>
        <begin position="185"/>
        <end position="208"/>
    </location>
</feature>
<evidence type="ECO:0000313" key="19">
    <source>
        <dbReference type="Proteomes" id="UP000192906"/>
    </source>
</evidence>
<dbReference type="GO" id="GO:0005506">
    <property type="term" value="F:iron ion binding"/>
    <property type="evidence" value="ECO:0007669"/>
    <property type="project" value="UniProtKB-UniRule"/>
</dbReference>
<dbReference type="InterPro" id="IPR017900">
    <property type="entry name" value="4Fe4S_Fe_S_CS"/>
</dbReference>
<dbReference type="EC" id="7.1.1.-" evidence="14"/>
<feature type="transmembrane region" description="Helical" evidence="16">
    <location>
        <begin position="153"/>
        <end position="173"/>
    </location>
</feature>
<dbReference type="SUPFAM" id="SSF54862">
    <property type="entry name" value="4Fe-4S ferredoxins"/>
    <property type="match status" value="1"/>
</dbReference>
<sequence length="514" mass="56716">MTLVDLWFVLLGFVLFMHLGLGSIDLGLCLFSLFVDAEKAESMLASVDSVWHTNQTWLVVLGAVLFGAFPKIYGAVLSTRYGLVVLLLLALGLRGLGMEYRHRAKRSVFWLRLAGWGGTAVLVAEGILLWNIVLGGNVSSAWFGLQSLVQPRYFSAVLLLLSSGLLMGGSWWLTSSDRSGADRNVRIIVQISGVFVVLSGLFCCFQLMQTGEIELPLVWRPFLVLTVLVMADLTILFASLRPSWQGSPLPWGLALTGLVLTACGVLIYVKTGPTLSELASGDLTFLTIAMCVLLPPLLAFQIFQYRLERRGQEPVWKVPAPASNAKVGISFAQLTEVLNTMIQGALGLFQGYAETFKAMFTRPITVQYPEERRTPPPRSRAHIVLTRSPDGDERCVACYLCSAACPVSCISMQADTRADGRRYAAWFRINFARCIYCGLCEEACPTLAIQLTPEYEFASDSILNLVAEKEDLLVDHGGKDMDYDFYSHAGVEEKYPQNEHDGEEPPVNFKSNLP</sequence>
<dbReference type="GO" id="GO:0050136">
    <property type="term" value="F:NADH dehydrogenase (quinone) (non-electrogenic) activity"/>
    <property type="evidence" value="ECO:0007669"/>
    <property type="project" value="UniProtKB-UniRule"/>
</dbReference>
<comment type="similarity">
    <text evidence="3 14">Belongs to the complex I 23 kDa subunit family.</text>
</comment>
<feature type="transmembrane region" description="Helical" evidence="16">
    <location>
        <begin position="252"/>
        <end position="271"/>
    </location>
</feature>
<evidence type="ECO:0000256" key="6">
    <source>
        <dbReference type="ARBA" id="ARBA00022692"/>
    </source>
</evidence>
<dbReference type="Proteomes" id="UP000192906">
    <property type="component" value="Unassembled WGS sequence"/>
</dbReference>
<keyword evidence="9 14" id="KW-1278">Translocase</keyword>
<reference evidence="19" key="1">
    <citation type="submission" date="2017-04" db="EMBL/GenBank/DDBJ databases">
        <authorList>
            <person name="Varghese N."/>
            <person name="Submissions S."/>
        </authorList>
    </citation>
    <scope>NUCLEOTIDE SEQUENCE [LARGE SCALE GENOMIC DNA]</scope>
    <source>
        <strain evidence="19">K3S</strain>
    </source>
</reference>
<evidence type="ECO:0000259" key="17">
    <source>
        <dbReference type="PROSITE" id="PS51379"/>
    </source>
</evidence>
<evidence type="ECO:0000256" key="11">
    <source>
        <dbReference type="ARBA" id="ARBA00023004"/>
    </source>
</evidence>
<keyword evidence="13 14" id="KW-0472">Membrane</keyword>
<gene>
    <name evidence="14" type="primary">nuoI</name>
    <name evidence="18" type="ORF">SAMN06295933_1773</name>
</gene>
<feature type="transmembrane region" description="Helical" evidence="16">
    <location>
        <begin position="283"/>
        <end position="303"/>
    </location>
</feature>
<evidence type="ECO:0000256" key="3">
    <source>
        <dbReference type="ARBA" id="ARBA00010277"/>
    </source>
</evidence>
<keyword evidence="19" id="KW-1185">Reference proteome</keyword>
<dbReference type="NCBIfam" id="TIGR01971">
    <property type="entry name" value="NuoI"/>
    <property type="match status" value="1"/>
</dbReference>
<feature type="binding site" evidence="14">
    <location>
        <position position="395"/>
    </location>
    <ligand>
        <name>[4Fe-4S] cluster</name>
        <dbReference type="ChEBI" id="CHEBI:49883"/>
        <label>1</label>
    </ligand>
</feature>
<dbReference type="HAMAP" id="MF_01351">
    <property type="entry name" value="NDH1_NuoI"/>
    <property type="match status" value="1"/>
</dbReference>
<evidence type="ECO:0000256" key="10">
    <source>
        <dbReference type="ARBA" id="ARBA00022989"/>
    </source>
</evidence>
<feature type="binding site" evidence="14">
    <location>
        <position position="434"/>
    </location>
    <ligand>
        <name>[4Fe-4S] cluster</name>
        <dbReference type="ChEBI" id="CHEBI:49883"/>
        <label>2</label>
    </ligand>
</feature>
<evidence type="ECO:0000256" key="4">
    <source>
        <dbReference type="ARBA" id="ARBA00022475"/>
    </source>
</evidence>
<keyword evidence="4 14" id="KW-1003">Cell membrane</keyword>
<dbReference type="STRING" id="1519643.SAMN06295933_1773"/>
<feature type="domain" description="4Fe-4S ferredoxin-type" evidence="17">
    <location>
        <begin position="387"/>
        <end position="415"/>
    </location>
</feature>
<feature type="binding site" evidence="14">
    <location>
        <position position="440"/>
    </location>
    <ligand>
        <name>[4Fe-4S] cluster</name>
        <dbReference type="ChEBI" id="CHEBI:49883"/>
        <label>2</label>
    </ligand>
</feature>
<feature type="domain" description="4Fe-4S ferredoxin-type" evidence="17">
    <location>
        <begin position="425"/>
        <end position="454"/>
    </location>
</feature>
<keyword evidence="10 16" id="KW-1133">Transmembrane helix</keyword>
<keyword evidence="12 14" id="KW-0411">Iron-sulfur</keyword>
<name>A0A1X7DDE9_9BACT</name>
<dbReference type="PANTHER" id="PTHR10849">
    <property type="entry name" value="NADH DEHYDROGENASE UBIQUINONE IRON-SULFUR PROTEIN 8, MITOCHONDRIAL"/>
    <property type="match status" value="1"/>
</dbReference>
<evidence type="ECO:0000256" key="12">
    <source>
        <dbReference type="ARBA" id="ARBA00023014"/>
    </source>
</evidence>
<comment type="function">
    <text evidence="14">NDH-1 shuttles electrons from NADH, via FMN and iron-sulfur (Fe-S) centers, to quinones in the respiratory chain. The immediate electron acceptor for the enzyme in this species is believed to be ubiquinone. Couples the redox reaction to proton translocation (for every two electrons transferred, four hydrogen ions are translocated across the cytoplasmic membrane), and thus conserves the redox energy in a proton gradient.</text>
</comment>
<evidence type="ECO:0000256" key="13">
    <source>
        <dbReference type="ARBA" id="ARBA00023136"/>
    </source>
</evidence>
<comment type="similarity">
    <text evidence="2">Belongs to the cytochrome ubiquinol oxidase subunit 2 family.</text>
</comment>
<evidence type="ECO:0000313" key="18">
    <source>
        <dbReference type="EMBL" id="SMF13443.1"/>
    </source>
</evidence>
<protein>
    <recommendedName>
        <fullName evidence="14">NADH-quinone oxidoreductase subunit I</fullName>
        <ecNumber evidence="14">7.1.1.-</ecNumber>
    </recommendedName>
    <alternativeName>
        <fullName evidence="14">NADH dehydrogenase I subunit I</fullName>
    </alternativeName>
    <alternativeName>
        <fullName evidence="14">NDH-1 subunit I</fullName>
    </alternativeName>
</protein>
<evidence type="ECO:0000256" key="1">
    <source>
        <dbReference type="ARBA" id="ARBA00004651"/>
    </source>
</evidence>
<feature type="binding site" evidence="14">
    <location>
        <position position="401"/>
    </location>
    <ligand>
        <name>[4Fe-4S] cluster</name>
        <dbReference type="ChEBI" id="CHEBI:49883"/>
        <label>1</label>
    </ligand>
</feature>
<keyword evidence="7 14" id="KW-0479">Metal-binding</keyword>
<keyword evidence="14" id="KW-0520">NAD</keyword>
<keyword evidence="6 16" id="KW-0812">Transmembrane</keyword>
<keyword evidence="14" id="KW-0874">Quinone</keyword>
<evidence type="ECO:0000256" key="14">
    <source>
        <dbReference type="HAMAP-Rule" id="MF_01351"/>
    </source>
</evidence>
<evidence type="ECO:0000256" key="8">
    <source>
        <dbReference type="ARBA" id="ARBA00022737"/>
    </source>
</evidence>
<evidence type="ECO:0000256" key="16">
    <source>
        <dbReference type="SAM" id="Phobius"/>
    </source>
</evidence>
<comment type="catalytic activity">
    <reaction evidence="14">
        <text>a quinone + NADH + 5 H(+)(in) = a quinol + NAD(+) + 4 H(+)(out)</text>
        <dbReference type="Rhea" id="RHEA:57888"/>
        <dbReference type="ChEBI" id="CHEBI:15378"/>
        <dbReference type="ChEBI" id="CHEBI:24646"/>
        <dbReference type="ChEBI" id="CHEBI:57540"/>
        <dbReference type="ChEBI" id="CHEBI:57945"/>
        <dbReference type="ChEBI" id="CHEBI:132124"/>
    </reaction>
</comment>
<dbReference type="Gene3D" id="3.30.70.3270">
    <property type="match status" value="1"/>
</dbReference>
<dbReference type="RefSeq" id="WP_425429859.1">
    <property type="nucleotide sequence ID" value="NZ_FWZU01000003.1"/>
</dbReference>
<dbReference type="GO" id="GO:0005886">
    <property type="term" value="C:plasma membrane"/>
    <property type="evidence" value="ECO:0007669"/>
    <property type="project" value="UniProtKB-SubCell"/>
</dbReference>
<feature type="transmembrane region" description="Helical" evidence="16">
    <location>
        <begin position="220"/>
        <end position="240"/>
    </location>
</feature>
<comment type="subcellular location">
    <subcellularLocation>
        <location evidence="1">Cell membrane</location>
        <topology evidence="1">Multi-pass membrane protein</topology>
    </subcellularLocation>
    <subcellularLocation>
        <location evidence="14">Cell membrane</location>
        <topology evidence="14">Peripheral membrane protein</topology>
    </subcellularLocation>
</comment>
<feature type="binding site" evidence="14">
    <location>
        <position position="437"/>
    </location>
    <ligand>
        <name>[4Fe-4S] cluster</name>
        <dbReference type="ChEBI" id="CHEBI:49883"/>
        <label>2</label>
    </ligand>
</feature>
<dbReference type="GO" id="GO:0051539">
    <property type="term" value="F:4 iron, 4 sulfur cluster binding"/>
    <property type="evidence" value="ECO:0007669"/>
    <property type="project" value="UniProtKB-KW"/>
</dbReference>
<dbReference type="PROSITE" id="PS51379">
    <property type="entry name" value="4FE4S_FER_2"/>
    <property type="match status" value="2"/>
</dbReference>
<accession>A0A1X7DDE9</accession>
<evidence type="ECO:0000256" key="15">
    <source>
        <dbReference type="SAM" id="MobiDB-lite"/>
    </source>
</evidence>
<keyword evidence="11 14" id="KW-0408">Iron</keyword>
<dbReference type="PANTHER" id="PTHR10849:SF20">
    <property type="entry name" value="NADH DEHYDROGENASE [UBIQUINONE] IRON-SULFUR PROTEIN 8, MITOCHONDRIAL"/>
    <property type="match status" value="1"/>
</dbReference>
<dbReference type="EMBL" id="FWZU01000003">
    <property type="protein sequence ID" value="SMF13443.1"/>
    <property type="molecule type" value="Genomic_DNA"/>
</dbReference>
<dbReference type="GO" id="GO:0048038">
    <property type="term" value="F:quinone binding"/>
    <property type="evidence" value="ECO:0007669"/>
    <property type="project" value="UniProtKB-KW"/>
</dbReference>
<feature type="binding site" evidence="14">
    <location>
        <position position="398"/>
    </location>
    <ligand>
        <name>[4Fe-4S] cluster</name>
        <dbReference type="ChEBI" id="CHEBI:49883"/>
        <label>1</label>
    </ligand>
</feature>
<dbReference type="InterPro" id="IPR003317">
    <property type="entry name" value="Cyt-d_oxidase_su2"/>
</dbReference>
<feature type="transmembrane region" description="Helical" evidence="16">
    <location>
        <begin position="79"/>
        <end position="97"/>
    </location>
</feature>
<comment type="cofactor">
    <cofactor evidence="14">
        <name>[4Fe-4S] cluster</name>
        <dbReference type="ChEBI" id="CHEBI:49883"/>
    </cofactor>
    <text evidence="14">Binds 2 [4Fe-4S] clusters per subunit.</text>
</comment>
<proteinExistence type="inferred from homology"/>
<evidence type="ECO:0000256" key="7">
    <source>
        <dbReference type="ARBA" id="ARBA00022723"/>
    </source>
</evidence>
<evidence type="ECO:0000256" key="2">
    <source>
        <dbReference type="ARBA" id="ARBA00007543"/>
    </source>
</evidence>
<organism evidence="18 19">
    <name type="scientific">Desulfovibrio gilichinskyi</name>
    <dbReference type="NCBI Taxonomy" id="1519643"/>
    <lineage>
        <taxon>Bacteria</taxon>
        <taxon>Pseudomonadati</taxon>
        <taxon>Thermodesulfobacteriota</taxon>
        <taxon>Desulfovibrionia</taxon>
        <taxon>Desulfovibrionales</taxon>
        <taxon>Desulfovibrionaceae</taxon>
        <taxon>Desulfovibrio</taxon>
    </lineage>
</organism>
<dbReference type="NCBIfam" id="NF004536">
    <property type="entry name" value="PRK05888.1-1"/>
    <property type="match status" value="1"/>
</dbReference>
<keyword evidence="8" id="KW-0677">Repeat</keyword>